<keyword evidence="1" id="KW-0732">Signal</keyword>
<dbReference type="Proteomes" id="UP001499895">
    <property type="component" value="Unassembled WGS sequence"/>
</dbReference>
<accession>A0ABP3JYJ9</accession>
<protein>
    <submittedName>
        <fullName evidence="2">Uncharacterized protein</fullName>
    </submittedName>
</protein>
<comment type="caution">
    <text evidence="2">The sequence shown here is derived from an EMBL/GenBank/DDBJ whole genome shotgun (WGS) entry which is preliminary data.</text>
</comment>
<feature type="chain" id="PRO_5046888872" evidence="1">
    <location>
        <begin position="41"/>
        <end position="89"/>
    </location>
</feature>
<reference evidence="3" key="1">
    <citation type="journal article" date="2019" name="Int. J. Syst. Evol. Microbiol.">
        <title>The Global Catalogue of Microorganisms (GCM) 10K type strain sequencing project: providing services to taxonomists for standard genome sequencing and annotation.</title>
        <authorList>
            <consortium name="The Broad Institute Genomics Platform"/>
            <consortium name="The Broad Institute Genome Sequencing Center for Infectious Disease"/>
            <person name="Wu L."/>
            <person name="Ma J."/>
        </authorList>
    </citation>
    <scope>NUCLEOTIDE SEQUENCE [LARGE SCALE GENOMIC DNA]</scope>
    <source>
        <strain evidence="3">JCM 10649</strain>
    </source>
</reference>
<feature type="signal peptide" evidence="1">
    <location>
        <begin position="1"/>
        <end position="40"/>
    </location>
</feature>
<gene>
    <name evidence="2" type="ORF">GCM10009544_31810</name>
</gene>
<sequence length="89" mass="9525">MHPSFAKEQFMSSARFRLSAAVVAAAASLMALSQVPVAVADDHRRGHDSGALVLIVSPASGKLTKERKVTDTWSPVLSWRPCQVPLSVP</sequence>
<organism evidence="2 3">
    <name type="scientific">Streptomyces stramineus</name>
    <dbReference type="NCBI Taxonomy" id="173861"/>
    <lineage>
        <taxon>Bacteria</taxon>
        <taxon>Bacillati</taxon>
        <taxon>Actinomycetota</taxon>
        <taxon>Actinomycetes</taxon>
        <taxon>Kitasatosporales</taxon>
        <taxon>Streptomycetaceae</taxon>
        <taxon>Streptomyces</taxon>
    </lineage>
</organism>
<proteinExistence type="predicted"/>
<evidence type="ECO:0000313" key="2">
    <source>
        <dbReference type="EMBL" id="GAA0467193.1"/>
    </source>
</evidence>
<keyword evidence="3" id="KW-1185">Reference proteome</keyword>
<evidence type="ECO:0000256" key="1">
    <source>
        <dbReference type="SAM" id="SignalP"/>
    </source>
</evidence>
<name>A0ABP3JYJ9_9ACTN</name>
<dbReference type="EMBL" id="BAAAHB010000031">
    <property type="protein sequence ID" value="GAA0467193.1"/>
    <property type="molecule type" value="Genomic_DNA"/>
</dbReference>
<evidence type="ECO:0000313" key="3">
    <source>
        <dbReference type="Proteomes" id="UP001499895"/>
    </source>
</evidence>